<accession>A0ABT1QPI9</accession>
<evidence type="ECO:0000256" key="1">
    <source>
        <dbReference type="SAM" id="SignalP"/>
    </source>
</evidence>
<dbReference type="SUPFAM" id="SSF63829">
    <property type="entry name" value="Calcium-dependent phosphotriesterase"/>
    <property type="match status" value="1"/>
</dbReference>
<evidence type="ECO:0008006" key="4">
    <source>
        <dbReference type="Google" id="ProtNLM"/>
    </source>
</evidence>
<proteinExistence type="predicted"/>
<keyword evidence="3" id="KW-1185">Reference proteome</keyword>
<dbReference type="Proteomes" id="UP001165498">
    <property type="component" value="Unassembled WGS sequence"/>
</dbReference>
<evidence type="ECO:0000313" key="3">
    <source>
        <dbReference type="Proteomes" id="UP001165498"/>
    </source>
</evidence>
<name>A0ABT1QPI9_9GAMM</name>
<keyword evidence="1" id="KW-0732">Signal</keyword>
<reference evidence="2" key="1">
    <citation type="submission" date="2022-07" db="EMBL/GenBank/DDBJ databases">
        <title>Tahibacter sp., a new gammaproteobacterium isolated from the silt sample collected at pig farm.</title>
        <authorList>
            <person name="Chen H."/>
        </authorList>
    </citation>
    <scope>NUCLEOTIDE SEQUENCE</scope>
    <source>
        <strain evidence="2">P2K</strain>
    </source>
</reference>
<gene>
    <name evidence="2" type="ORF">NM961_05685</name>
</gene>
<feature type="chain" id="PRO_5045681055" description="ELWxxDGT repeat protein" evidence="1">
    <location>
        <begin position="28"/>
        <end position="878"/>
    </location>
</feature>
<sequence length="878" mass="91666">MNIAAPLTTRARRCAVAALLLAGAAAAAEIGPVSLELVRDFNTAPLKEGSWLHTFHSQGGKVYFTASTPLSGAEIFVSNGTPGSAELFGDIVPGPASSGAVVVGQAGDYLIVAGRENQRERVWSLHTGTREVQLLVDYPETYGLGPVVEARESTRTHSYFSMQHDHSLWTTDGTVAGTHKLTVLPGASNWQEMTRFCALPDGRLVLAASGNYALQSLLLLDGSANTPLELVNSSSYGGTTTFVARSTNYCYFLQPSPAGQPGWRLWRSDGSVAGTGVVVQGDGVPAGLATLADTAYLTDRSADQQRLWRAGEAQPLASWPAPFAVDSRLRAIGGKLVLIAPTAQASVNDRTYRVVLSDGTAAGTRSVFPVQAGQVLRWEPELVSIGANLVFSADFKNYRLDTATGTIAGFGDTSTISGFQFREGLPAVLGDIAVGVGYDEYGAELWRSDGTAAGSYRIADIRQSTAHGVGYTGIQQPAIGNVLYFSHVAATPAAGGDASTLWRTDGTAAGTWGLPRSAYDGLQAQQILRAGDGLLFRTSADSPPYGAVYRVDAALSAATPLWNDSTYSEMLALGSSGAVFGCDLAGAPDSLCAYRDGDPAASLIWPGFNGYYRMIGSIGNVVLFFGDTENREPARGLWRSDGTAPGTFRVAGVSVYPGAYSPPVPELGGRLVFGACVSGQPQDCGLYASDGTTAGTARIAPYPPAASDVLRLGSRLILANSAEVYSSDGTAAGTAVLFPAASGDVVHGLAAAGGYAHFVVVGWTSTRYFVTDGTPAGTRTVALPPGLTPYSLLGALDEERVLFICMSAAIGHEPCVITADGSDVRLLRDLFPGPGSSLPGYLGRTTDAAYLAADDGRHGRELWRVARVGDALFAAGFE</sequence>
<dbReference type="RefSeq" id="WP_255912605.1">
    <property type="nucleotide sequence ID" value="NZ_JANFQO010000004.1"/>
</dbReference>
<dbReference type="EMBL" id="JANFQO010000004">
    <property type="protein sequence ID" value="MCQ4164198.1"/>
    <property type="molecule type" value="Genomic_DNA"/>
</dbReference>
<organism evidence="2 3">
    <name type="scientific">Tahibacter harae</name>
    <dbReference type="NCBI Taxonomy" id="2963937"/>
    <lineage>
        <taxon>Bacteria</taxon>
        <taxon>Pseudomonadati</taxon>
        <taxon>Pseudomonadota</taxon>
        <taxon>Gammaproteobacteria</taxon>
        <taxon>Lysobacterales</taxon>
        <taxon>Rhodanobacteraceae</taxon>
        <taxon>Tahibacter</taxon>
    </lineage>
</organism>
<evidence type="ECO:0000313" key="2">
    <source>
        <dbReference type="EMBL" id="MCQ4164198.1"/>
    </source>
</evidence>
<feature type="signal peptide" evidence="1">
    <location>
        <begin position="1"/>
        <end position="27"/>
    </location>
</feature>
<protein>
    <recommendedName>
        <fullName evidence="4">ELWxxDGT repeat protein</fullName>
    </recommendedName>
</protein>
<comment type="caution">
    <text evidence="2">The sequence shown here is derived from an EMBL/GenBank/DDBJ whole genome shotgun (WGS) entry which is preliminary data.</text>
</comment>